<dbReference type="RefSeq" id="WP_087456985.1">
    <property type="nucleotide sequence ID" value="NZ_CP021434.1"/>
</dbReference>
<dbReference type="OrthoDB" id="9758506at2"/>
<dbReference type="PANTHER" id="PTHR30591">
    <property type="entry name" value="RECBCD ENZYME SUBUNIT RECC"/>
    <property type="match status" value="1"/>
</dbReference>
<dbReference type="GO" id="GO:0006310">
    <property type="term" value="P:DNA recombination"/>
    <property type="evidence" value="ECO:0007669"/>
    <property type="project" value="TreeGrafter"/>
</dbReference>
<dbReference type="PROSITE" id="PS51217">
    <property type="entry name" value="UVRD_HELICASE_CTER"/>
    <property type="match status" value="1"/>
</dbReference>
<dbReference type="GO" id="GO:0005524">
    <property type="term" value="F:ATP binding"/>
    <property type="evidence" value="ECO:0007669"/>
    <property type="project" value="UniProtKB-KW"/>
</dbReference>
<dbReference type="Gene3D" id="3.90.320.10">
    <property type="match status" value="1"/>
</dbReference>
<dbReference type="GO" id="GO:0003677">
    <property type="term" value="F:DNA binding"/>
    <property type="evidence" value="ECO:0007669"/>
    <property type="project" value="UniProtKB-KW"/>
</dbReference>
<dbReference type="Gene3D" id="3.40.50.300">
    <property type="entry name" value="P-loop containing nucleotide triphosphate hydrolases"/>
    <property type="match status" value="1"/>
</dbReference>
<evidence type="ECO:0000256" key="7">
    <source>
        <dbReference type="ARBA" id="ARBA00022840"/>
    </source>
</evidence>
<keyword evidence="7" id="KW-0067">ATP-binding</keyword>
<dbReference type="InterPro" id="IPR011335">
    <property type="entry name" value="Restrct_endonuc-II-like"/>
</dbReference>
<evidence type="ECO:0000259" key="10">
    <source>
        <dbReference type="PROSITE" id="PS51217"/>
    </source>
</evidence>
<dbReference type="SUPFAM" id="SSF52540">
    <property type="entry name" value="P-loop containing nucleoside triphosphate hydrolases"/>
    <property type="match status" value="1"/>
</dbReference>
<dbReference type="InterPro" id="IPR014017">
    <property type="entry name" value="DNA_helicase_UvrD-like_C"/>
</dbReference>
<evidence type="ECO:0000256" key="6">
    <source>
        <dbReference type="ARBA" id="ARBA00022839"/>
    </source>
</evidence>
<dbReference type="AlphaFoldDB" id="A0A1Y0IP48"/>
<accession>A0A1Y0IP48</accession>
<dbReference type="Gene3D" id="1.10.486.10">
    <property type="entry name" value="PCRA, domain 4"/>
    <property type="match status" value="1"/>
</dbReference>
<sequence>MTSVREIVAGAFHSEHRKEWAGAVRAEIAAGRGASWLYLVPTRGLGAVVRELALDGLGGMVGEQVLTIFEVVERVLKAGGKSYVRLDTLGAERLVAKVLRGMDREWNGAQLAEWAHSPGVVAAFREHIAELRRSGVGPEELAAFVRGTVHEENMTVLAEVYAAYERELQAGETVLLDTEESYLEAARILQDQGLNDVFPDVATLFVDSYTDFLPHQLKVLEPLFAIPNVKMYVPYQAKRWAWMESLAGMMERTIAELAERFQLQALFDETEAECEGVKGDLLAVQAGLFAPHAEPVFAAPSVRAFAARTEEKEWLWVAKRVKELHHGGVPLGEIAVLCNREIAYGSVGHRVLKREGIPLRVNVALSADEVPWVRDLLTLYGLEDAEWHRDTLLQLASAEWLLGEHVVSPAVLQKAARQLGVVKGLDVWRARLTAEILAKDARGAQAEADDLQAVLKWIEWLANRVAAVPDVADGSSHADALRAVMPGAELERRLVLRYREQDGYETEHLQRDLQAREKIELALGALGRLDAVFGAEGVYSRAEFVQVLKRHLQGEEIIVERGKRGGVQVLNPSAARGLSFAHVFFVGLNEGVWPTPPKSPWLIKEGLREELAQQVPSFSPNVQVDQQKLFFLMGLHTAREGAWLSCVGGSKQDLASRYLDELLELCPGVKAEMEADAYLGGSALYPAEAGEISNRREARDWTAARLMAAGAVDLVEPGFWLQVVEQAMSERERAESTGGSRYDGVLGDAGIRTALGQRFSEETVYSVSQFNRYGECGYKFYLSRVLLLDGEQEETEELSALEKGNLYHRVLNRLYRQVTAEQRMTPELVEMLRGQLSLLFEEEWKRAQSVRLTEVGVRQVLEKERLLRRLTQWFEVEAQAWNGMGLPMAPKYLEWVFGMQAGKGHDPKSQTEPVTIGKLKFRGQIDRVDATADGTFMVVDYKSKHTKQMPKAIEQGLDFQLPVYLKVVEQALFPDGTAAGAAYFSIEKGDRTTSALVKAEYLDGLGMGKKRTKLDEESWQELLTHAEQTLERYRGQMADGVFAVLPGDEAVCDYCEYRMVCRYDRLRALSREANEQSAEEGVTVDE</sequence>
<dbReference type="Pfam" id="PF12705">
    <property type="entry name" value="PDDEXK_1"/>
    <property type="match status" value="1"/>
</dbReference>
<dbReference type="GO" id="GO:0004527">
    <property type="term" value="F:exonuclease activity"/>
    <property type="evidence" value="ECO:0007669"/>
    <property type="project" value="UniProtKB-KW"/>
</dbReference>
<evidence type="ECO:0000256" key="1">
    <source>
        <dbReference type="ARBA" id="ARBA00022722"/>
    </source>
</evidence>
<evidence type="ECO:0000313" key="12">
    <source>
        <dbReference type="Proteomes" id="UP000195437"/>
    </source>
</evidence>
<evidence type="ECO:0000256" key="4">
    <source>
        <dbReference type="ARBA" id="ARBA00022801"/>
    </source>
</evidence>
<dbReference type="InterPro" id="IPR049035">
    <property type="entry name" value="ADDB_N"/>
</dbReference>
<reference evidence="12" key="1">
    <citation type="submission" date="2017-05" db="EMBL/GenBank/DDBJ databases">
        <authorList>
            <person name="Sung H."/>
        </authorList>
    </citation>
    <scope>NUCLEOTIDE SEQUENCE [LARGE SCALE GENOMIC DNA]</scope>
    <source>
        <strain evidence="12">AR23208</strain>
    </source>
</reference>
<dbReference type="InterPro" id="IPR027417">
    <property type="entry name" value="P-loop_NTPase"/>
</dbReference>
<keyword evidence="5" id="KW-0347">Helicase</keyword>
<dbReference type="SUPFAM" id="SSF52980">
    <property type="entry name" value="Restriction endonuclease-like"/>
    <property type="match status" value="1"/>
</dbReference>
<proteinExistence type="predicted"/>
<feature type="domain" description="UvrD-like helicase C-terminal" evidence="10">
    <location>
        <begin position="264"/>
        <end position="577"/>
    </location>
</feature>
<keyword evidence="1" id="KW-0540">Nuclease</keyword>
<keyword evidence="3" id="KW-0227">DNA damage</keyword>
<evidence type="ECO:0000256" key="2">
    <source>
        <dbReference type="ARBA" id="ARBA00022741"/>
    </source>
</evidence>
<organism evidence="11 12">
    <name type="scientific">Tumebacillus avium</name>
    <dbReference type="NCBI Taxonomy" id="1903704"/>
    <lineage>
        <taxon>Bacteria</taxon>
        <taxon>Bacillati</taxon>
        <taxon>Bacillota</taxon>
        <taxon>Bacilli</taxon>
        <taxon>Bacillales</taxon>
        <taxon>Alicyclobacillaceae</taxon>
        <taxon>Tumebacillus</taxon>
    </lineage>
</organism>
<dbReference type="InterPro" id="IPR011604">
    <property type="entry name" value="PDDEXK-like_dom_sf"/>
</dbReference>
<keyword evidence="6" id="KW-0269">Exonuclease</keyword>
<dbReference type="Proteomes" id="UP000195437">
    <property type="component" value="Chromosome"/>
</dbReference>
<evidence type="ECO:0000256" key="3">
    <source>
        <dbReference type="ARBA" id="ARBA00022763"/>
    </source>
</evidence>
<evidence type="ECO:0000256" key="8">
    <source>
        <dbReference type="ARBA" id="ARBA00023125"/>
    </source>
</evidence>
<dbReference type="KEGG" id="tum:CBW65_11725"/>
<dbReference type="InterPro" id="IPR038726">
    <property type="entry name" value="PDDEXK_AddAB-type"/>
</dbReference>
<keyword evidence="12" id="KW-1185">Reference proteome</keyword>
<dbReference type="EMBL" id="CP021434">
    <property type="protein sequence ID" value="ARU61606.1"/>
    <property type="molecule type" value="Genomic_DNA"/>
</dbReference>
<dbReference type="GO" id="GO:0004386">
    <property type="term" value="F:helicase activity"/>
    <property type="evidence" value="ECO:0007669"/>
    <property type="project" value="UniProtKB-KW"/>
</dbReference>
<gene>
    <name evidence="11" type="ORF">CBW65_11725</name>
</gene>
<dbReference type="Pfam" id="PF21445">
    <property type="entry name" value="ADDB_N"/>
    <property type="match status" value="1"/>
</dbReference>
<evidence type="ECO:0000256" key="9">
    <source>
        <dbReference type="ARBA" id="ARBA00023204"/>
    </source>
</evidence>
<keyword evidence="8" id="KW-0238">DNA-binding</keyword>
<protein>
    <recommendedName>
        <fullName evidence="10">UvrD-like helicase C-terminal domain-containing protein</fullName>
    </recommendedName>
</protein>
<keyword evidence="9" id="KW-0234">DNA repair</keyword>
<keyword evidence="4" id="KW-0378">Hydrolase</keyword>
<dbReference type="GO" id="GO:0006281">
    <property type="term" value="P:DNA repair"/>
    <property type="evidence" value="ECO:0007669"/>
    <property type="project" value="UniProtKB-KW"/>
</dbReference>
<keyword evidence="2" id="KW-0547">Nucleotide-binding</keyword>
<name>A0A1Y0IP48_9BACL</name>
<evidence type="ECO:0000313" key="11">
    <source>
        <dbReference type="EMBL" id="ARU61606.1"/>
    </source>
</evidence>
<evidence type="ECO:0000256" key="5">
    <source>
        <dbReference type="ARBA" id="ARBA00022806"/>
    </source>
</evidence>
<dbReference type="PANTHER" id="PTHR30591:SF1">
    <property type="entry name" value="RECBCD ENZYME SUBUNIT RECC"/>
    <property type="match status" value="1"/>
</dbReference>